<dbReference type="InterPro" id="IPR019402">
    <property type="entry name" value="CWH43_N"/>
</dbReference>
<protein>
    <recommendedName>
        <fullName evidence="7">CWH43-like N-terminal domain-containing protein</fullName>
    </recommendedName>
</protein>
<sequence length="180" mass="20745">MLGISLVSNFRLPNYQEHTKVPGIIHYIGRTLVGVCGIKYCSLQTIITYYLIKPQTNTVKLFALRLATSILLCMSGLMHVSMDVWLAARLLKGAANSEKQRYSNLKDEEDTMFFINDISEWLTFVLFALFSSTYSVEFHRLDRLEMSCFEKDSQEKKPAERFQNGYFKLKQEGSENSDLD</sequence>
<keyword evidence="9" id="KW-1185">Reference proteome</keyword>
<dbReference type="InterPro" id="IPR050911">
    <property type="entry name" value="DRAM/TMEM150_Autophagy_Mod"/>
</dbReference>
<keyword evidence="5" id="KW-0472">Membrane</keyword>
<comment type="caution">
    <text evidence="8">The sequence shown here is derived from an EMBL/GenBank/DDBJ whole genome shotgun (WGS) entry which is preliminary data.</text>
</comment>
<proteinExistence type="inferred from homology"/>
<evidence type="ECO:0000256" key="2">
    <source>
        <dbReference type="ARBA" id="ARBA00006565"/>
    </source>
</evidence>
<evidence type="ECO:0000256" key="1">
    <source>
        <dbReference type="ARBA" id="ARBA00004127"/>
    </source>
</evidence>
<evidence type="ECO:0000313" key="8">
    <source>
        <dbReference type="EMBL" id="PFX27038.1"/>
    </source>
</evidence>
<dbReference type="GO" id="GO:0012505">
    <property type="term" value="C:endomembrane system"/>
    <property type="evidence" value="ECO:0007669"/>
    <property type="project" value="UniProtKB-SubCell"/>
</dbReference>
<evidence type="ECO:0000259" key="7">
    <source>
        <dbReference type="Pfam" id="PF10277"/>
    </source>
</evidence>
<gene>
    <name evidence="8" type="ORF">AWC38_SpisGene8259</name>
</gene>
<dbReference type="Pfam" id="PF10277">
    <property type="entry name" value="Frag1"/>
    <property type="match status" value="1"/>
</dbReference>
<name>A0A2B4SEK7_STYPI</name>
<feature type="domain" description="CWH43-like N-terminal" evidence="7">
    <location>
        <begin position="2"/>
        <end position="139"/>
    </location>
</feature>
<keyword evidence="3" id="KW-0812">Transmembrane</keyword>
<dbReference type="Proteomes" id="UP000225706">
    <property type="component" value="Unassembled WGS sequence"/>
</dbReference>
<reference evidence="9" key="1">
    <citation type="journal article" date="2017" name="bioRxiv">
        <title>Comparative analysis of the genomes of Stylophora pistillata and Acropora digitifera provides evidence for extensive differences between species of corals.</title>
        <authorList>
            <person name="Voolstra C.R."/>
            <person name="Li Y."/>
            <person name="Liew Y.J."/>
            <person name="Baumgarten S."/>
            <person name="Zoccola D."/>
            <person name="Flot J.-F."/>
            <person name="Tambutte S."/>
            <person name="Allemand D."/>
            <person name="Aranda M."/>
        </authorList>
    </citation>
    <scope>NUCLEOTIDE SEQUENCE [LARGE SCALE GENOMIC DNA]</scope>
</reference>
<dbReference type="AlphaFoldDB" id="A0A2B4SEK7"/>
<evidence type="ECO:0000256" key="5">
    <source>
        <dbReference type="ARBA" id="ARBA00023136"/>
    </source>
</evidence>
<keyword evidence="4" id="KW-1133">Transmembrane helix</keyword>
<dbReference type="PANTHER" id="PTHR21324:SF2">
    <property type="entry name" value="EG:22E5.9 PROTEIN"/>
    <property type="match status" value="1"/>
</dbReference>
<evidence type="ECO:0000256" key="4">
    <source>
        <dbReference type="ARBA" id="ARBA00022989"/>
    </source>
</evidence>
<dbReference type="PANTHER" id="PTHR21324">
    <property type="entry name" value="FASTING-INDUCIBLE INTEGRAL MEMBRANE PROTEIN TM6P1-RELATED"/>
    <property type="match status" value="1"/>
</dbReference>
<evidence type="ECO:0000256" key="6">
    <source>
        <dbReference type="SAM" id="MobiDB-lite"/>
    </source>
</evidence>
<evidence type="ECO:0000313" key="9">
    <source>
        <dbReference type="Proteomes" id="UP000225706"/>
    </source>
</evidence>
<evidence type="ECO:0000256" key="3">
    <source>
        <dbReference type="ARBA" id="ARBA00022692"/>
    </source>
</evidence>
<organism evidence="8 9">
    <name type="scientific">Stylophora pistillata</name>
    <name type="common">Smooth cauliflower coral</name>
    <dbReference type="NCBI Taxonomy" id="50429"/>
    <lineage>
        <taxon>Eukaryota</taxon>
        <taxon>Metazoa</taxon>
        <taxon>Cnidaria</taxon>
        <taxon>Anthozoa</taxon>
        <taxon>Hexacorallia</taxon>
        <taxon>Scleractinia</taxon>
        <taxon>Astrocoeniina</taxon>
        <taxon>Pocilloporidae</taxon>
        <taxon>Stylophora</taxon>
    </lineage>
</organism>
<dbReference type="OrthoDB" id="191706at2759"/>
<dbReference type="EMBL" id="LSMT01000112">
    <property type="protein sequence ID" value="PFX27038.1"/>
    <property type="molecule type" value="Genomic_DNA"/>
</dbReference>
<accession>A0A2B4SEK7</accession>
<feature type="region of interest" description="Disordered" evidence="6">
    <location>
        <begin position="152"/>
        <end position="180"/>
    </location>
</feature>
<comment type="subcellular location">
    <subcellularLocation>
        <location evidence="1">Endomembrane system</location>
        <topology evidence="1">Multi-pass membrane protein</topology>
    </subcellularLocation>
</comment>
<comment type="similarity">
    <text evidence="2">Belongs to the DRAM/TMEM150 family.</text>
</comment>